<proteinExistence type="predicted"/>
<evidence type="ECO:0000313" key="2">
    <source>
        <dbReference type="EMBL" id="MFC3512181.1"/>
    </source>
</evidence>
<organism evidence="2 3">
    <name type="scientific">Amycolatopsis halotolerans</name>
    <dbReference type="NCBI Taxonomy" id="330083"/>
    <lineage>
        <taxon>Bacteria</taxon>
        <taxon>Bacillati</taxon>
        <taxon>Actinomycetota</taxon>
        <taxon>Actinomycetes</taxon>
        <taxon>Pseudonocardiales</taxon>
        <taxon>Pseudonocardiaceae</taxon>
        <taxon>Amycolatopsis</taxon>
    </lineage>
</organism>
<dbReference type="EMBL" id="JBHRWI010000021">
    <property type="protein sequence ID" value="MFC3512181.1"/>
    <property type="molecule type" value="Genomic_DNA"/>
</dbReference>
<dbReference type="Pfam" id="PF00583">
    <property type="entry name" value="Acetyltransf_1"/>
    <property type="match status" value="1"/>
</dbReference>
<dbReference type="GO" id="GO:0016746">
    <property type="term" value="F:acyltransferase activity"/>
    <property type="evidence" value="ECO:0007669"/>
    <property type="project" value="UniProtKB-KW"/>
</dbReference>
<dbReference type="EC" id="2.3.1.-" evidence="2"/>
<gene>
    <name evidence="2" type="ORF">ACFORO_18560</name>
</gene>
<evidence type="ECO:0000313" key="3">
    <source>
        <dbReference type="Proteomes" id="UP001595764"/>
    </source>
</evidence>
<dbReference type="InterPro" id="IPR000182">
    <property type="entry name" value="GNAT_dom"/>
</dbReference>
<reference evidence="3" key="1">
    <citation type="journal article" date="2019" name="Int. J. Syst. Evol. Microbiol.">
        <title>The Global Catalogue of Microorganisms (GCM) 10K type strain sequencing project: providing services to taxonomists for standard genome sequencing and annotation.</title>
        <authorList>
            <consortium name="The Broad Institute Genomics Platform"/>
            <consortium name="The Broad Institute Genome Sequencing Center for Infectious Disease"/>
            <person name="Wu L."/>
            <person name="Ma J."/>
        </authorList>
    </citation>
    <scope>NUCLEOTIDE SEQUENCE [LARGE SCALE GENOMIC DNA]</scope>
    <source>
        <strain evidence="3">CGMCC 4.7682</strain>
    </source>
</reference>
<dbReference type="Gene3D" id="3.40.630.30">
    <property type="match status" value="1"/>
</dbReference>
<accession>A0ABV7QJL2</accession>
<dbReference type="Proteomes" id="UP001595764">
    <property type="component" value="Unassembled WGS sequence"/>
</dbReference>
<dbReference type="SUPFAM" id="SSF55729">
    <property type="entry name" value="Acyl-CoA N-acyltransferases (Nat)"/>
    <property type="match status" value="1"/>
</dbReference>
<dbReference type="InterPro" id="IPR016181">
    <property type="entry name" value="Acyl_CoA_acyltransferase"/>
</dbReference>
<comment type="caution">
    <text evidence="2">The sequence shown here is derived from an EMBL/GenBank/DDBJ whole genome shotgun (WGS) entry which is preliminary data.</text>
</comment>
<dbReference type="RefSeq" id="WP_377874711.1">
    <property type="nucleotide sequence ID" value="NZ_JBHMAY010000074.1"/>
</dbReference>
<keyword evidence="2" id="KW-0808">Transferase</keyword>
<protein>
    <submittedName>
        <fullName evidence="2">GNAT family N-acetyltransferase</fullName>
        <ecNumber evidence="2">2.3.1.-</ecNumber>
    </submittedName>
</protein>
<keyword evidence="3" id="KW-1185">Reference proteome</keyword>
<evidence type="ECO:0000259" key="1">
    <source>
        <dbReference type="PROSITE" id="PS51186"/>
    </source>
</evidence>
<name>A0ABV7QJL2_9PSEU</name>
<sequence length="190" mass="20767">MEFRALTAESWPDLERVFASRARRDDSCWCQRFRTHSAPDNRSALRAEVETLAVPVGLVGYLDDKPVGWTRVQPRTLLPGVTGNRAVRSLLDDDPDAWWVTCFVVRRAWRGAGVGVALLEAAVEWARVHGGSVLDGHPVDVAALKAAPSPSAVFTGTAAMFARAGFVEVGRTFPSRPVMRKRLRADGAVT</sequence>
<dbReference type="CDD" id="cd04301">
    <property type="entry name" value="NAT_SF"/>
    <property type="match status" value="1"/>
</dbReference>
<keyword evidence="2" id="KW-0012">Acyltransferase</keyword>
<feature type="domain" description="N-acetyltransferase" evidence="1">
    <location>
        <begin position="1"/>
        <end position="184"/>
    </location>
</feature>
<dbReference type="PROSITE" id="PS51186">
    <property type="entry name" value="GNAT"/>
    <property type="match status" value="1"/>
</dbReference>